<gene>
    <name evidence="1" type="ORF">DRP53_09375</name>
</gene>
<comment type="caution">
    <text evidence="1">The sequence shown here is derived from an EMBL/GenBank/DDBJ whole genome shotgun (WGS) entry which is preliminary data.</text>
</comment>
<evidence type="ECO:0000313" key="1">
    <source>
        <dbReference type="EMBL" id="RKX69049.1"/>
    </source>
</evidence>
<evidence type="ECO:0000313" key="2">
    <source>
        <dbReference type="Proteomes" id="UP000268469"/>
    </source>
</evidence>
<proteinExistence type="predicted"/>
<sequence length="82" mass="9394">MRKAVIFLLPLTLGAAHILIWNYDPLDRYYEPELSDSVDCSYWLKEAVSAHGHTYEVRNGKTLPADLDPYDCIIATLGFFRC</sequence>
<reference evidence="1 2" key="1">
    <citation type="submission" date="2018-06" db="EMBL/GenBank/DDBJ databases">
        <title>Extensive metabolic versatility and redundancy in microbially diverse, dynamic hydrothermal sediments.</title>
        <authorList>
            <person name="Dombrowski N."/>
            <person name="Teske A."/>
            <person name="Baker B.J."/>
        </authorList>
    </citation>
    <scope>NUCLEOTIDE SEQUENCE [LARGE SCALE GENOMIC DNA]</scope>
    <source>
        <strain evidence="1">B36_G15</strain>
    </source>
</reference>
<accession>A0A660SE41</accession>
<dbReference type="AlphaFoldDB" id="A0A660SE41"/>
<organism evidence="1 2">
    <name type="scientific">candidate division WOR-3 bacterium</name>
    <dbReference type="NCBI Taxonomy" id="2052148"/>
    <lineage>
        <taxon>Bacteria</taxon>
        <taxon>Bacteria division WOR-3</taxon>
    </lineage>
</organism>
<name>A0A660SE41_UNCW3</name>
<dbReference type="EMBL" id="QNBE01000110">
    <property type="protein sequence ID" value="RKX69049.1"/>
    <property type="molecule type" value="Genomic_DNA"/>
</dbReference>
<protein>
    <submittedName>
        <fullName evidence="1">Uncharacterized protein</fullName>
    </submittedName>
</protein>
<dbReference type="Proteomes" id="UP000268469">
    <property type="component" value="Unassembled WGS sequence"/>
</dbReference>